<sequence>MQPAVREGEHRQHAVAVEEVAELLAPGIELPGSVAVQRAMQIGGSSPS</sequence>
<organism evidence="1 2">
    <name type="scientific">Mycolicibacter sinensis (strain JDM601)</name>
    <name type="common">Mycobacterium sinense</name>
    <dbReference type="NCBI Taxonomy" id="875328"/>
    <lineage>
        <taxon>Bacteria</taxon>
        <taxon>Bacillati</taxon>
        <taxon>Actinomycetota</taxon>
        <taxon>Actinomycetes</taxon>
        <taxon>Mycobacteriales</taxon>
        <taxon>Mycobacteriaceae</taxon>
        <taxon>Mycolicibacter</taxon>
    </lineage>
</organism>
<proteinExistence type="predicted"/>
<reference evidence="1 2" key="1">
    <citation type="journal article" date="2011" name="J. Bacteriol.">
        <title>Complete genome sequence of a novel clinical isolate, the nontuberculous Mycobacterium strain JDM601.</title>
        <authorList>
            <person name="Zhang Z.Y."/>
            <person name="Sun Z.Q."/>
            <person name="Wang Z.L."/>
            <person name="Wen Z.L."/>
            <person name="Sun Q.W."/>
            <person name="Zhu Z.Q."/>
            <person name="Song Y.Z."/>
            <person name="Zhao J.W."/>
            <person name="Wang H.H."/>
            <person name="Zhang S.L."/>
            <person name="Guo X.K."/>
        </authorList>
    </citation>
    <scope>NUCLEOTIDE SEQUENCE [LARGE SCALE GENOMIC DNA]</scope>
    <source>
        <strain evidence="1 2">JDM601</strain>
    </source>
</reference>
<evidence type="ECO:0000313" key="2">
    <source>
        <dbReference type="Proteomes" id="UP000009224"/>
    </source>
</evidence>
<evidence type="ECO:0000313" key="1">
    <source>
        <dbReference type="EMBL" id="AEF37289.1"/>
    </source>
</evidence>
<protein>
    <submittedName>
        <fullName evidence="1">Uncharacterized protein</fullName>
    </submittedName>
</protein>
<keyword evidence="2" id="KW-1185">Reference proteome</keyword>
<dbReference type="EMBL" id="CP002329">
    <property type="protein sequence ID" value="AEF37289.1"/>
    <property type="molecule type" value="Genomic_DNA"/>
</dbReference>
<gene>
    <name evidence="1" type="ordered locus">JDM601_3289</name>
</gene>
<name>F5YXT5_MYCSD</name>
<dbReference type="Proteomes" id="UP000009224">
    <property type="component" value="Chromosome"/>
</dbReference>
<dbReference type="KEGG" id="mjd:JDM601_3289"/>
<dbReference type="AlphaFoldDB" id="F5YXT5"/>
<dbReference type="HOGENOM" id="CLU_3155129_0_0_11"/>
<accession>F5YXT5</accession>